<accession>A0ABR3NJP0</accession>
<evidence type="ECO:0000313" key="3">
    <source>
        <dbReference type="Proteomes" id="UP001558613"/>
    </source>
</evidence>
<evidence type="ECO:0000313" key="2">
    <source>
        <dbReference type="EMBL" id="KAL1277211.1"/>
    </source>
</evidence>
<reference evidence="2 3" key="1">
    <citation type="submission" date="2023-09" db="EMBL/GenBank/DDBJ databases">
        <authorList>
            <person name="Wang M."/>
        </authorList>
    </citation>
    <scope>NUCLEOTIDE SEQUENCE [LARGE SCALE GENOMIC DNA]</scope>
    <source>
        <strain evidence="2">GT-2023</strain>
        <tissue evidence="2">Liver</tissue>
    </source>
</reference>
<gene>
    <name evidence="2" type="ORF">QQF64_023884</name>
</gene>
<dbReference type="Proteomes" id="UP001558613">
    <property type="component" value="Unassembled WGS sequence"/>
</dbReference>
<proteinExistence type="predicted"/>
<sequence length="117" mass="13667">MCEAARILSSDGKQTSSTGQEKQKASQSLLCWTIQCLLYLLWDSQTTTLLWDCHHLLWASQTFFLFSASHYLLWATNFHLWTNHLLRTSQGLSSLLWPSQHLHFTLYQPHQLSLQIF</sequence>
<protein>
    <submittedName>
        <fullName evidence="2">Uncharacterized protein</fullName>
    </submittedName>
</protein>
<comment type="caution">
    <text evidence="2">The sequence shown here is derived from an EMBL/GenBank/DDBJ whole genome shotgun (WGS) entry which is preliminary data.</text>
</comment>
<evidence type="ECO:0000256" key="1">
    <source>
        <dbReference type="SAM" id="MobiDB-lite"/>
    </source>
</evidence>
<organism evidence="2 3">
    <name type="scientific">Cirrhinus molitorella</name>
    <name type="common">mud carp</name>
    <dbReference type="NCBI Taxonomy" id="172907"/>
    <lineage>
        <taxon>Eukaryota</taxon>
        <taxon>Metazoa</taxon>
        <taxon>Chordata</taxon>
        <taxon>Craniata</taxon>
        <taxon>Vertebrata</taxon>
        <taxon>Euteleostomi</taxon>
        <taxon>Actinopterygii</taxon>
        <taxon>Neopterygii</taxon>
        <taxon>Teleostei</taxon>
        <taxon>Ostariophysi</taxon>
        <taxon>Cypriniformes</taxon>
        <taxon>Cyprinidae</taxon>
        <taxon>Labeoninae</taxon>
        <taxon>Labeonini</taxon>
        <taxon>Cirrhinus</taxon>
    </lineage>
</organism>
<keyword evidence="3" id="KW-1185">Reference proteome</keyword>
<feature type="region of interest" description="Disordered" evidence="1">
    <location>
        <begin position="1"/>
        <end position="21"/>
    </location>
</feature>
<name>A0ABR3NJP0_9TELE</name>
<dbReference type="EMBL" id="JAYMGO010000003">
    <property type="protein sequence ID" value="KAL1277211.1"/>
    <property type="molecule type" value="Genomic_DNA"/>
</dbReference>
<feature type="compositionally biased region" description="Polar residues" evidence="1">
    <location>
        <begin position="11"/>
        <end position="21"/>
    </location>
</feature>